<evidence type="ECO:0000313" key="2">
    <source>
        <dbReference type="Proteomes" id="UP000814033"/>
    </source>
</evidence>
<comment type="caution">
    <text evidence="1">The sequence shown here is derived from an EMBL/GenBank/DDBJ whole genome shotgun (WGS) entry which is preliminary data.</text>
</comment>
<organism evidence="1 2">
    <name type="scientific">Auriscalpium vulgare</name>
    <dbReference type="NCBI Taxonomy" id="40419"/>
    <lineage>
        <taxon>Eukaryota</taxon>
        <taxon>Fungi</taxon>
        <taxon>Dikarya</taxon>
        <taxon>Basidiomycota</taxon>
        <taxon>Agaricomycotina</taxon>
        <taxon>Agaricomycetes</taxon>
        <taxon>Russulales</taxon>
        <taxon>Auriscalpiaceae</taxon>
        <taxon>Auriscalpium</taxon>
    </lineage>
</organism>
<keyword evidence="2" id="KW-1185">Reference proteome</keyword>
<dbReference type="Proteomes" id="UP000814033">
    <property type="component" value="Unassembled WGS sequence"/>
</dbReference>
<gene>
    <name evidence="1" type="ORF">FA95DRAFT_1561476</name>
</gene>
<reference evidence="1" key="2">
    <citation type="journal article" date="2022" name="New Phytol.">
        <title>Evolutionary transition to the ectomycorrhizal habit in the genomes of a hyperdiverse lineage of mushroom-forming fungi.</title>
        <authorList>
            <person name="Looney B."/>
            <person name="Miyauchi S."/>
            <person name="Morin E."/>
            <person name="Drula E."/>
            <person name="Courty P.E."/>
            <person name="Kohler A."/>
            <person name="Kuo A."/>
            <person name="LaButti K."/>
            <person name="Pangilinan J."/>
            <person name="Lipzen A."/>
            <person name="Riley R."/>
            <person name="Andreopoulos W."/>
            <person name="He G."/>
            <person name="Johnson J."/>
            <person name="Nolan M."/>
            <person name="Tritt A."/>
            <person name="Barry K.W."/>
            <person name="Grigoriev I.V."/>
            <person name="Nagy L.G."/>
            <person name="Hibbett D."/>
            <person name="Henrissat B."/>
            <person name="Matheny P.B."/>
            <person name="Labbe J."/>
            <person name="Martin F.M."/>
        </authorList>
    </citation>
    <scope>NUCLEOTIDE SEQUENCE</scope>
    <source>
        <strain evidence="1">FP105234-sp</strain>
    </source>
</reference>
<name>A0ACB8RMB4_9AGAM</name>
<evidence type="ECO:0000313" key="1">
    <source>
        <dbReference type="EMBL" id="KAI0045070.1"/>
    </source>
</evidence>
<sequence>MAPADTQSTLRPSMRRKSSAQNLLSSFKPSAPAQPIAAPTPSTSGTSTPAIPSLSPSPLPYVPPATPGPSWTPTATQPPPPREWDAQSMHSDGTTSAPAGNQGASVEYLRDLVNKRIITLTYMRNVHEGRSHWFHTIMMSRAELDRVFNNAAMKKRTYRFAILAMSLSTLFDISQPSDLLRALLSTLTEYEQSKEEGERPKMRLWKRPTKRTAGMSDYSLNIPETSGETFLTIPHMPFPLDYTQTLLSLLDILSALYAKLAKLLGPSPFPHASQHMLGLAPHPGVSYLFQGGAGASQHADLWHVANGAGFNSGGMGSPPPSWTPALGELMLKVDSKFKKITSVLLKDLDAFARNGIKDELASLDPLLRNVGQPGFGAGEGRAVYDFE</sequence>
<accession>A0ACB8RMB4</accession>
<dbReference type="EMBL" id="MU275962">
    <property type="protein sequence ID" value="KAI0045070.1"/>
    <property type="molecule type" value="Genomic_DNA"/>
</dbReference>
<reference evidence="1" key="1">
    <citation type="submission" date="2021-02" db="EMBL/GenBank/DDBJ databases">
        <authorList>
            <consortium name="DOE Joint Genome Institute"/>
            <person name="Ahrendt S."/>
            <person name="Looney B.P."/>
            <person name="Miyauchi S."/>
            <person name="Morin E."/>
            <person name="Drula E."/>
            <person name="Courty P.E."/>
            <person name="Chicoki N."/>
            <person name="Fauchery L."/>
            <person name="Kohler A."/>
            <person name="Kuo A."/>
            <person name="Labutti K."/>
            <person name="Pangilinan J."/>
            <person name="Lipzen A."/>
            <person name="Riley R."/>
            <person name="Andreopoulos W."/>
            <person name="He G."/>
            <person name="Johnson J."/>
            <person name="Barry K.W."/>
            <person name="Grigoriev I.V."/>
            <person name="Nagy L."/>
            <person name="Hibbett D."/>
            <person name="Henrissat B."/>
            <person name="Matheny P.B."/>
            <person name="Labbe J."/>
            <person name="Martin F."/>
        </authorList>
    </citation>
    <scope>NUCLEOTIDE SEQUENCE</scope>
    <source>
        <strain evidence="1">FP105234-sp</strain>
    </source>
</reference>
<protein>
    <submittedName>
        <fullName evidence="1">Uncharacterized protein</fullName>
    </submittedName>
</protein>
<proteinExistence type="predicted"/>